<name>A0ABU5L7J5_9RICK</name>
<gene>
    <name evidence="1" type="ORF">Cyrtocomes_00462</name>
</gene>
<dbReference type="RefSeq" id="WP_322497580.1">
    <property type="nucleotide sequence ID" value="NZ_JARGYT010000020.1"/>
</dbReference>
<evidence type="ECO:0000313" key="1">
    <source>
        <dbReference type="EMBL" id="MDZ5762094.1"/>
    </source>
</evidence>
<accession>A0ABU5L7J5</accession>
<reference evidence="1 2" key="1">
    <citation type="submission" date="2023-02" db="EMBL/GenBank/DDBJ databases">
        <title>Host association and intracellularity evolved multiple times independently in the Rickettsiales.</title>
        <authorList>
            <person name="Castelli M."/>
            <person name="Nardi T."/>
            <person name="Gammuto L."/>
            <person name="Bellinzona G."/>
            <person name="Sabaneyeva E."/>
            <person name="Potekhin A."/>
            <person name="Serra V."/>
            <person name="Petroni G."/>
            <person name="Sassera D."/>
        </authorList>
    </citation>
    <scope>NUCLEOTIDE SEQUENCE [LARGE SCALE GENOMIC DNA]</scope>
    <source>
        <strain evidence="1 2">BOD18</strain>
    </source>
</reference>
<protein>
    <submittedName>
        <fullName evidence="1">Uncharacterized protein</fullName>
    </submittedName>
</protein>
<dbReference type="EMBL" id="JARGYT010000020">
    <property type="protein sequence ID" value="MDZ5762094.1"/>
    <property type="molecule type" value="Genomic_DNA"/>
</dbReference>
<evidence type="ECO:0000313" key="2">
    <source>
        <dbReference type="Proteomes" id="UP001293791"/>
    </source>
</evidence>
<proteinExistence type="predicted"/>
<sequence>MHDEIGDEEVRVEKIVSRDGVMLSSDHVSFANKLVKGSINLPSCF</sequence>
<dbReference type="Proteomes" id="UP001293791">
    <property type="component" value="Unassembled WGS sequence"/>
</dbReference>
<organism evidence="1 2">
    <name type="scientific">Candidatus Cyrtobacter comes</name>
    <dbReference type="NCBI Taxonomy" id="675776"/>
    <lineage>
        <taxon>Bacteria</taxon>
        <taxon>Pseudomonadati</taxon>
        <taxon>Pseudomonadota</taxon>
        <taxon>Alphaproteobacteria</taxon>
        <taxon>Rickettsiales</taxon>
        <taxon>Candidatus Midichloriaceae</taxon>
        <taxon>Candidatus Cyrtobacter</taxon>
    </lineage>
</organism>
<keyword evidence="2" id="KW-1185">Reference proteome</keyword>
<comment type="caution">
    <text evidence="1">The sequence shown here is derived from an EMBL/GenBank/DDBJ whole genome shotgun (WGS) entry which is preliminary data.</text>
</comment>